<keyword evidence="1 2" id="KW-0694">RNA-binding</keyword>
<proteinExistence type="predicted"/>
<keyword evidence="4" id="KW-1185">Reference proteome</keyword>
<dbReference type="Pfam" id="PF00076">
    <property type="entry name" value="RRM_1"/>
    <property type="match status" value="1"/>
</dbReference>
<dbReference type="AlphaFoldDB" id="A0AAF3J3X6"/>
<accession>A0AAF3J3X6</accession>
<dbReference type="InterPro" id="IPR003954">
    <property type="entry name" value="RRM_euk-type"/>
</dbReference>
<feature type="domain" description="RRM" evidence="3">
    <location>
        <begin position="45"/>
        <end position="117"/>
    </location>
</feature>
<dbReference type="GO" id="GO:0003723">
    <property type="term" value="F:RNA binding"/>
    <property type="evidence" value="ECO:0007669"/>
    <property type="project" value="UniProtKB-UniRule"/>
</dbReference>
<dbReference type="SUPFAM" id="SSF54928">
    <property type="entry name" value="RNA-binding domain, RBD"/>
    <property type="match status" value="1"/>
</dbReference>
<dbReference type="PANTHER" id="PTHR48038:SF1">
    <property type="entry name" value="RIBONUCLEOPROTEIN RB97D"/>
    <property type="match status" value="1"/>
</dbReference>
<reference evidence="5" key="1">
    <citation type="submission" date="2024-02" db="UniProtKB">
        <authorList>
            <consortium name="WormBaseParasite"/>
        </authorList>
    </citation>
    <scope>IDENTIFICATION</scope>
</reference>
<evidence type="ECO:0000256" key="1">
    <source>
        <dbReference type="ARBA" id="ARBA00022884"/>
    </source>
</evidence>
<dbReference type="WBParaSite" id="MBELARI_LOCUS14644">
    <property type="protein sequence ID" value="MBELARI_LOCUS14644"/>
    <property type="gene ID" value="MBELARI_LOCUS14644"/>
</dbReference>
<name>A0AAF3J3X6_9BILA</name>
<protein>
    <recommendedName>
        <fullName evidence="3">RRM domain-containing protein</fullName>
    </recommendedName>
</protein>
<dbReference type="Gene3D" id="3.30.70.330">
    <property type="match status" value="1"/>
</dbReference>
<evidence type="ECO:0000313" key="4">
    <source>
        <dbReference type="Proteomes" id="UP000887575"/>
    </source>
</evidence>
<dbReference type="Proteomes" id="UP000887575">
    <property type="component" value="Unassembled WGS sequence"/>
</dbReference>
<evidence type="ECO:0000259" key="3">
    <source>
        <dbReference type="PROSITE" id="PS50102"/>
    </source>
</evidence>
<dbReference type="PROSITE" id="PS50102">
    <property type="entry name" value="RRM"/>
    <property type="match status" value="1"/>
</dbReference>
<evidence type="ECO:0000313" key="5">
    <source>
        <dbReference type="WBParaSite" id="MBELARI_LOCUS14644"/>
    </source>
</evidence>
<dbReference type="PANTHER" id="PTHR48038">
    <property type="entry name" value="RIBONUCLEOPROTEIN RB97D"/>
    <property type="match status" value="1"/>
</dbReference>
<dbReference type="SMART" id="SM00360">
    <property type="entry name" value="RRM"/>
    <property type="match status" value="1"/>
</dbReference>
<sequence length="183" mass="20590">MTAMNGQWIGKRAVRTNWATRKPQDENRNTLTFEQVFNSTKSDNTSVYVGNISQTTTEETVRDPFTRYGDIAEIRMFKAQGYAFVRYEKKEDATKAIMEMNGKEISGNVVRCSWGRTAQSQIESAQAPLFADLTGSLLSSPLMQQSAITSTLPTLTTATNPYLQYYPQYYGATTLLPQAWPQV</sequence>
<dbReference type="InterPro" id="IPR012677">
    <property type="entry name" value="Nucleotide-bd_a/b_plait_sf"/>
</dbReference>
<organism evidence="4 5">
    <name type="scientific">Mesorhabditis belari</name>
    <dbReference type="NCBI Taxonomy" id="2138241"/>
    <lineage>
        <taxon>Eukaryota</taxon>
        <taxon>Metazoa</taxon>
        <taxon>Ecdysozoa</taxon>
        <taxon>Nematoda</taxon>
        <taxon>Chromadorea</taxon>
        <taxon>Rhabditida</taxon>
        <taxon>Rhabditina</taxon>
        <taxon>Rhabditomorpha</taxon>
        <taxon>Rhabditoidea</taxon>
        <taxon>Rhabditidae</taxon>
        <taxon>Mesorhabditinae</taxon>
        <taxon>Mesorhabditis</taxon>
    </lineage>
</organism>
<evidence type="ECO:0000256" key="2">
    <source>
        <dbReference type="PROSITE-ProRule" id="PRU00176"/>
    </source>
</evidence>
<dbReference type="InterPro" id="IPR000504">
    <property type="entry name" value="RRM_dom"/>
</dbReference>
<dbReference type="SMART" id="SM00361">
    <property type="entry name" value="RRM_1"/>
    <property type="match status" value="1"/>
</dbReference>
<dbReference type="InterPro" id="IPR035979">
    <property type="entry name" value="RBD_domain_sf"/>
</dbReference>